<reference evidence="1 2" key="1">
    <citation type="journal article" date="2024" name="IMA Fungus">
        <title>IMA Genome - F19 : A genome assembly and annotation guide to empower mycologists, including annotated draft genome sequences of Ceratocystis pirilliformis, Diaporthe australafricana, Fusarium ophioides, Paecilomyces lecythidis, and Sporothrix stenoceras.</title>
        <authorList>
            <person name="Aylward J."/>
            <person name="Wilson A.M."/>
            <person name="Visagie C.M."/>
            <person name="Spraker J."/>
            <person name="Barnes I."/>
            <person name="Buitendag C."/>
            <person name="Ceriani C."/>
            <person name="Del Mar Angel L."/>
            <person name="du Plessis D."/>
            <person name="Fuchs T."/>
            <person name="Gasser K."/>
            <person name="Kramer D."/>
            <person name="Li W."/>
            <person name="Munsamy K."/>
            <person name="Piso A."/>
            <person name="Price J.L."/>
            <person name="Sonnekus B."/>
            <person name="Thomas C."/>
            <person name="van der Nest A."/>
            <person name="van Dijk A."/>
            <person name="van Heerden A."/>
            <person name="van Vuuren N."/>
            <person name="Yilmaz N."/>
            <person name="Duong T.A."/>
            <person name="van der Merwe N.A."/>
            <person name="Wingfield M.J."/>
            <person name="Wingfield B.D."/>
        </authorList>
    </citation>
    <scope>NUCLEOTIDE SEQUENCE [LARGE SCALE GENOMIC DNA]</scope>
    <source>
        <strain evidence="1 2">CMW 18300</strain>
    </source>
</reference>
<proteinExistence type="predicted"/>
<organism evidence="1 2">
    <name type="scientific">Diaporthe australafricana</name>
    <dbReference type="NCBI Taxonomy" id="127596"/>
    <lineage>
        <taxon>Eukaryota</taxon>
        <taxon>Fungi</taxon>
        <taxon>Dikarya</taxon>
        <taxon>Ascomycota</taxon>
        <taxon>Pezizomycotina</taxon>
        <taxon>Sordariomycetes</taxon>
        <taxon>Sordariomycetidae</taxon>
        <taxon>Diaporthales</taxon>
        <taxon>Diaporthaceae</taxon>
        <taxon>Diaporthe</taxon>
    </lineage>
</organism>
<sequence>MQDNVLHDFAIESGDAEGIQALRFFEEGIKKLQFRETGLVQQWAHLTAENRIQFFAERADVIWPSGEVIQPFGPPE</sequence>
<accession>A0ABR3VXX7</accession>
<evidence type="ECO:0000313" key="2">
    <source>
        <dbReference type="Proteomes" id="UP001583177"/>
    </source>
</evidence>
<protein>
    <recommendedName>
        <fullName evidence="3">DUF2442 domain-containing protein</fullName>
    </recommendedName>
</protein>
<evidence type="ECO:0008006" key="3">
    <source>
        <dbReference type="Google" id="ProtNLM"/>
    </source>
</evidence>
<evidence type="ECO:0000313" key="1">
    <source>
        <dbReference type="EMBL" id="KAL1848109.1"/>
    </source>
</evidence>
<dbReference type="Proteomes" id="UP001583177">
    <property type="component" value="Unassembled WGS sequence"/>
</dbReference>
<dbReference type="EMBL" id="JAWRVE010000226">
    <property type="protein sequence ID" value="KAL1848109.1"/>
    <property type="molecule type" value="Genomic_DNA"/>
</dbReference>
<comment type="caution">
    <text evidence="1">The sequence shown here is derived from an EMBL/GenBank/DDBJ whole genome shotgun (WGS) entry which is preliminary data.</text>
</comment>
<name>A0ABR3VXX7_9PEZI</name>
<gene>
    <name evidence="1" type="ORF">Daus18300_013708</name>
</gene>
<keyword evidence="2" id="KW-1185">Reference proteome</keyword>